<feature type="region of interest" description="Disordered" evidence="1">
    <location>
        <begin position="119"/>
        <end position="154"/>
    </location>
</feature>
<accession>A0A5J4ZF60</accession>
<reference evidence="2 3" key="1">
    <citation type="submission" date="2019-09" db="EMBL/GenBank/DDBJ databases">
        <title>A chromosome-level genome assembly of the Chinese tupelo Nyssa sinensis.</title>
        <authorList>
            <person name="Yang X."/>
            <person name="Kang M."/>
            <person name="Yang Y."/>
            <person name="Xiong H."/>
            <person name="Wang M."/>
            <person name="Zhang Z."/>
            <person name="Wang Z."/>
            <person name="Wu H."/>
            <person name="Ma T."/>
            <person name="Liu J."/>
            <person name="Xi Z."/>
        </authorList>
    </citation>
    <scope>NUCLEOTIDE SEQUENCE [LARGE SCALE GENOMIC DNA]</scope>
    <source>
        <strain evidence="2">J267</strain>
        <tissue evidence="2">Leaf</tissue>
    </source>
</reference>
<sequence>MPKMYDPDDVYKPNMDHIPVEDGGTPSLAVVDDHPPMQEQQQKVHDGGKGNARDSWIFNIAIRDPDLNFPKPIGDFYYPRPKSVNLVDKSQQQIVPIQTQKGGAADDREHPKTVVLRGMRDKKLAKAQAASSTKLDPVNKQKGSSGHDGFTFSE</sequence>
<proteinExistence type="predicted"/>
<dbReference type="EMBL" id="CM018051">
    <property type="protein sequence ID" value="KAA8517175.1"/>
    <property type="molecule type" value="Genomic_DNA"/>
</dbReference>
<evidence type="ECO:0000256" key="1">
    <source>
        <dbReference type="SAM" id="MobiDB-lite"/>
    </source>
</evidence>
<organism evidence="2 3">
    <name type="scientific">Nyssa sinensis</name>
    <dbReference type="NCBI Taxonomy" id="561372"/>
    <lineage>
        <taxon>Eukaryota</taxon>
        <taxon>Viridiplantae</taxon>
        <taxon>Streptophyta</taxon>
        <taxon>Embryophyta</taxon>
        <taxon>Tracheophyta</taxon>
        <taxon>Spermatophyta</taxon>
        <taxon>Magnoliopsida</taxon>
        <taxon>eudicotyledons</taxon>
        <taxon>Gunneridae</taxon>
        <taxon>Pentapetalae</taxon>
        <taxon>asterids</taxon>
        <taxon>Cornales</taxon>
        <taxon>Nyssaceae</taxon>
        <taxon>Nyssa</taxon>
    </lineage>
</organism>
<dbReference type="AlphaFoldDB" id="A0A5J4ZF60"/>
<evidence type="ECO:0000313" key="3">
    <source>
        <dbReference type="Proteomes" id="UP000325577"/>
    </source>
</evidence>
<gene>
    <name evidence="2" type="ORF">F0562_017468</name>
</gene>
<protein>
    <submittedName>
        <fullName evidence="2">Uncharacterized protein</fullName>
    </submittedName>
</protein>
<feature type="compositionally biased region" description="Basic and acidic residues" evidence="1">
    <location>
        <begin position="1"/>
        <end position="20"/>
    </location>
</feature>
<dbReference type="Proteomes" id="UP000325577">
    <property type="component" value="Linkage Group LG8"/>
</dbReference>
<evidence type="ECO:0000313" key="2">
    <source>
        <dbReference type="EMBL" id="KAA8517175.1"/>
    </source>
</evidence>
<name>A0A5J4ZF60_9ASTE</name>
<keyword evidence="3" id="KW-1185">Reference proteome</keyword>
<feature type="region of interest" description="Disordered" evidence="1">
    <location>
        <begin position="1"/>
        <end position="32"/>
    </location>
</feature>